<proteinExistence type="predicted"/>
<reference evidence="2" key="1">
    <citation type="journal article" date="2021" name="Proc. Natl. Acad. Sci. U.S.A.">
        <title>A Catalog of Tens of Thousands of Viruses from Human Metagenomes Reveals Hidden Associations with Chronic Diseases.</title>
        <authorList>
            <person name="Tisza M.J."/>
            <person name="Buck C.B."/>
        </authorList>
    </citation>
    <scope>NUCLEOTIDE SEQUENCE</scope>
    <source>
        <strain evidence="2">Cthae16</strain>
    </source>
</reference>
<organism evidence="2">
    <name type="scientific">Siphoviridae sp. cthae16</name>
    <dbReference type="NCBI Taxonomy" id="2825617"/>
    <lineage>
        <taxon>Viruses</taxon>
        <taxon>Duplodnaviria</taxon>
        <taxon>Heunggongvirae</taxon>
        <taxon>Uroviricota</taxon>
        <taxon>Caudoviricetes</taxon>
    </lineage>
</organism>
<evidence type="ECO:0000256" key="1">
    <source>
        <dbReference type="SAM" id="MobiDB-lite"/>
    </source>
</evidence>
<feature type="region of interest" description="Disordered" evidence="1">
    <location>
        <begin position="1"/>
        <end position="33"/>
    </location>
</feature>
<sequence length="33" mass="3482">MSAGRGTTHTTGHIMPPTGTKWSSGNESVEPRI</sequence>
<protein>
    <submittedName>
        <fullName evidence="2">Uncharacterized protein</fullName>
    </submittedName>
</protein>
<dbReference type="EMBL" id="BK016126">
    <property type="protein sequence ID" value="DAF97138.1"/>
    <property type="molecule type" value="Genomic_DNA"/>
</dbReference>
<accession>A0A8S5URV7</accession>
<name>A0A8S5URV7_9CAUD</name>
<evidence type="ECO:0000313" key="2">
    <source>
        <dbReference type="EMBL" id="DAF97138.1"/>
    </source>
</evidence>
<feature type="compositionally biased region" description="Polar residues" evidence="1">
    <location>
        <begin position="1"/>
        <end position="11"/>
    </location>
</feature>